<sequence>MKNLNTIWIGRFHLFANPVRFERPNKPTPSARVDAVPIPKIFKGTDQAKVASRSYVNVASGKSPASVYGHHISPAPVLVLDESCVVEHDLSNHVMGKVKDANVISNLRNFYYGRRRGKYKLMMIDKGSIKVPAQSNSGEVNSRDDELSDIEEVSETVFGNNSPSHAASQESEDPFNIYGILNKSKKGTDNHKTSSSMSHPPGFTPVL</sequence>
<evidence type="ECO:0000313" key="2">
    <source>
        <dbReference type="EMBL" id="GJU10426.1"/>
    </source>
</evidence>
<gene>
    <name evidence="2" type="ORF">Tco_1132822</name>
</gene>
<feature type="compositionally biased region" description="Polar residues" evidence="1">
    <location>
        <begin position="158"/>
        <end position="169"/>
    </location>
</feature>
<evidence type="ECO:0000313" key="3">
    <source>
        <dbReference type="Proteomes" id="UP001151760"/>
    </source>
</evidence>
<feature type="region of interest" description="Disordered" evidence="1">
    <location>
        <begin position="158"/>
        <end position="207"/>
    </location>
</feature>
<reference evidence="2" key="1">
    <citation type="journal article" date="2022" name="Int. J. Mol. Sci.">
        <title>Draft Genome of Tanacetum Coccineum: Genomic Comparison of Closely Related Tanacetum-Family Plants.</title>
        <authorList>
            <person name="Yamashiro T."/>
            <person name="Shiraishi A."/>
            <person name="Nakayama K."/>
            <person name="Satake H."/>
        </authorList>
    </citation>
    <scope>NUCLEOTIDE SEQUENCE</scope>
</reference>
<name>A0ABQ5JDP2_9ASTR</name>
<dbReference type="Proteomes" id="UP001151760">
    <property type="component" value="Unassembled WGS sequence"/>
</dbReference>
<reference evidence="2" key="2">
    <citation type="submission" date="2022-01" db="EMBL/GenBank/DDBJ databases">
        <authorList>
            <person name="Yamashiro T."/>
            <person name="Shiraishi A."/>
            <person name="Satake H."/>
            <person name="Nakayama K."/>
        </authorList>
    </citation>
    <scope>NUCLEOTIDE SEQUENCE</scope>
</reference>
<evidence type="ECO:0000256" key="1">
    <source>
        <dbReference type="SAM" id="MobiDB-lite"/>
    </source>
</evidence>
<comment type="caution">
    <text evidence="2">The sequence shown here is derived from an EMBL/GenBank/DDBJ whole genome shotgun (WGS) entry which is preliminary data.</text>
</comment>
<keyword evidence="3" id="KW-1185">Reference proteome</keyword>
<dbReference type="EMBL" id="BQNB010021823">
    <property type="protein sequence ID" value="GJU10426.1"/>
    <property type="molecule type" value="Genomic_DNA"/>
</dbReference>
<organism evidence="2 3">
    <name type="scientific">Tanacetum coccineum</name>
    <dbReference type="NCBI Taxonomy" id="301880"/>
    <lineage>
        <taxon>Eukaryota</taxon>
        <taxon>Viridiplantae</taxon>
        <taxon>Streptophyta</taxon>
        <taxon>Embryophyta</taxon>
        <taxon>Tracheophyta</taxon>
        <taxon>Spermatophyta</taxon>
        <taxon>Magnoliopsida</taxon>
        <taxon>eudicotyledons</taxon>
        <taxon>Gunneridae</taxon>
        <taxon>Pentapetalae</taxon>
        <taxon>asterids</taxon>
        <taxon>campanulids</taxon>
        <taxon>Asterales</taxon>
        <taxon>Asteraceae</taxon>
        <taxon>Asteroideae</taxon>
        <taxon>Anthemideae</taxon>
        <taxon>Anthemidinae</taxon>
        <taxon>Tanacetum</taxon>
    </lineage>
</organism>
<protein>
    <submittedName>
        <fullName evidence="2">Uncharacterized protein</fullName>
    </submittedName>
</protein>
<proteinExistence type="predicted"/>
<accession>A0ABQ5JDP2</accession>